<dbReference type="GO" id="GO:0006952">
    <property type="term" value="P:defense response"/>
    <property type="evidence" value="ECO:0007669"/>
    <property type="project" value="UniProtKB-KW"/>
</dbReference>
<comment type="domain">
    <text evidence="8">The C-terminus contains a calmodulin-binding domain, which binds calmodulin in a calcium-dependent fashion.</text>
</comment>
<evidence type="ECO:0000256" key="4">
    <source>
        <dbReference type="ARBA" id="ARBA00022821"/>
    </source>
</evidence>
<dbReference type="PANTHER" id="PTHR31942">
    <property type="entry name" value="MLO-LIKE PROTEIN 1"/>
    <property type="match status" value="1"/>
</dbReference>
<keyword evidence="7 8" id="KW-0568">Pathogenesis-related protein</keyword>
<reference evidence="10" key="1">
    <citation type="journal article" date="2023" name="Nat. Commun.">
        <title>Diploid and tetraploid genomes of Acorus and the evolution of monocots.</title>
        <authorList>
            <person name="Ma L."/>
            <person name="Liu K.W."/>
            <person name="Li Z."/>
            <person name="Hsiao Y.Y."/>
            <person name="Qi Y."/>
            <person name="Fu T."/>
            <person name="Tang G.D."/>
            <person name="Zhang D."/>
            <person name="Sun W.H."/>
            <person name="Liu D.K."/>
            <person name="Li Y."/>
            <person name="Chen G.Z."/>
            <person name="Liu X.D."/>
            <person name="Liao X.Y."/>
            <person name="Jiang Y.T."/>
            <person name="Yu X."/>
            <person name="Hao Y."/>
            <person name="Huang J."/>
            <person name="Zhao X.W."/>
            <person name="Ke S."/>
            <person name="Chen Y.Y."/>
            <person name="Wu W.L."/>
            <person name="Hsu J.L."/>
            <person name="Lin Y.F."/>
            <person name="Huang M.D."/>
            <person name="Li C.Y."/>
            <person name="Huang L."/>
            <person name="Wang Z.W."/>
            <person name="Zhao X."/>
            <person name="Zhong W.Y."/>
            <person name="Peng D.H."/>
            <person name="Ahmad S."/>
            <person name="Lan S."/>
            <person name="Zhang J.S."/>
            <person name="Tsai W.C."/>
            <person name="Van de Peer Y."/>
            <person name="Liu Z.J."/>
        </authorList>
    </citation>
    <scope>NUCLEOTIDE SEQUENCE</scope>
    <source>
        <strain evidence="10">CP</strain>
    </source>
</reference>
<accession>A0AAV9EUZ2</accession>
<evidence type="ECO:0000256" key="6">
    <source>
        <dbReference type="ARBA" id="ARBA00023136"/>
    </source>
</evidence>
<feature type="transmembrane region" description="Helical" evidence="9">
    <location>
        <begin position="376"/>
        <end position="397"/>
    </location>
</feature>
<evidence type="ECO:0000256" key="2">
    <source>
        <dbReference type="ARBA" id="ARBA00006574"/>
    </source>
</evidence>
<keyword evidence="4 8" id="KW-0611">Plant defense</keyword>
<dbReference type="GO" id="GO:0016020">
    <property type="term" value="C:membrane"/>
    <property type="evidence" value="ECO:0007669"/>
    <property type="project" value="UniProtKB-SubCell"/>
</dbReference>
<proteinExistence type="inferred from homology"/>
<feature type="transmembrane region" description="Helical" evidence="9">
    <location>
        <begin position="281"/>
        <end position="303"/>
    </location>
</feature>
<name>A0AAV9EUZ2_ACOCL</name>
<dbReference type="Pfam" id="PF03094">
    <property type="entry name" value="Mlo"/>
    <property type="match status" value="2"/>
</dbReference>
<dbReference type="EMBL" id="JAUJYO010000005">
    <property type="protein sequence ID" value="KAK1317142.1"/>
    <property type="molecule type" value="Genomic_DNA"/>
</dbReference>
<keyword evidence="5 8" id="KW-1133">Transmembrane helix</keyword>
<keyword evidence="8" id="KW-0112">Calmodulin-binding</keyword>
<evidence type="ECO:0000256" key="7">
    <source>
        <dbReference type="ARBA" id="ARBA00023265"/>
    </source>
</evidence>
<evidence type="ECO:0000256" key="5">
    <source>
        <dbReference type="ARBA" id="ARBA00022989"/>
    </source>
</evidence>
<comment type="subcellular location">
    <subcellularLocation>
        <location evidence="1 8">Membrane</location>
        <topology evidence="1 8">Multi-pass membrane protein</topology>
    </subcellularLocation>
</comment>
<keyword evidence="3 8" id="KW-0812">Transmembrane</keyword>
<keyword evidence="6 8" id="KW-0472">Membrane</keyword>
<comment type="function">
    <text evidence="8">May be involved in modulation of pathogen defense and leaf cell death.</text>
</comment>
<protein>
    <recommendedName>
        <fullName evidence="8">MLO-like protein</fullName>
    </recommendedName>
</protein>
<keyword evidence="11" id="KW-1185">Reference proteome</keyword>
<dbReference type="PANTHER" id="PTHR31942:SF54">
    <property type="entry name" value="MLO-LIKE PROTEIN 13"/>
    <property type="match status" value="1"/>
</dbReference>
<feature type="transmembrane region" description="Helical" evidence="9">
    <location>
        <begin position="92"/>
        <end position="121"/>
    </location>
</feature>
<feature type="transmembrane region" description="Helical" evidence="9">
    <location>
        <begin position="198"/>
        <end position="220"/>
    </location>
</feature>
<reference evidence="10" key="2">
    <citation type="submission" date="2023-06" db="EMBL/GenBank/DDBJ databases">
        <authorList>
            <person name="Ma L."/>
            <person name="Liu K.-W."/>
            <person name="Li Z."/>
            <person name="Hsiao Y.-Y."/>
            <person name="Qi Y."/>
            <person name="Fu T."/>
            <person name="Tang G."/>
            <person name="Zhang D."/>
            <person name="Sun W.-H."/>
            <person name="Liu D.-K."/>
            <person name="Li Y."/>
            <person name="Chen G.-Z."/>
            <person name="Liu X.-D."/>
            <person name="Liao X.-Y."/>
            <person name="Jiang Y.-T."/>
            <person name="Yu X."/>
            <person name="Hao Y."/>
            <person name="Huang J."/>
            <person name="Zhao X.-W."/>
            <person name="Ke S."/>
            <person name="Chen Y.-Y."/>
            <person name="Wu W.-L."/>
            <person name="Hsu J.-L."/>
            <person name="Lin Y.-F."/>
            <person name="Huang M.-D."/>
            <person name="Li C.-Y."/>
            <person name="Huang L."/>
            <person name="Wang Z.-W."/>
            <person name="Zhao X."/>
            <person name="Zhong W.-Y."/>
            <person name="Peng D.-H."/>
            <person name="Ahmad S."/>
            <person name="Lan S."/>
            <person name="Zhang J.-S."/>
            <person name="Tsai W.-C."/>
            <person name="Van De Peer Y."/>
            <person name="Liu Z.-J."/>
        </authorList>
    </citation>
    <scope>NUCLEOTIDE SEQUENCE</scope>
    <source>
        <strain evidence="10">CP</strain>
        <tissue evidence="10">Leaves</tissue>
    </source>
</reference>
<sequence>MSKENVKTTISSRCYPDFVMQLDKHCYDSSTLPLNWQGSPIVYRSITSFTHMYLCIGCCPCHLLCHYHDSRRSSDKEMEILGGFNQDKFRSWYLWLFVVTFMLLNIHVSSFKCFAAIALYLCMQLSPRMVEGEAEGSDMEVLRESLEYTPTWVVATVCSVILIISLLVGRFLRYLGKLLRRRKQESLFEALQKLKEELMILGFISLLLIVFQNLISHICIPESMTLHMLPCKLPGKEVHSHKSFSLGDTRTRRKLLSVGANSGYCKQGKVPLLSREALHHLHIFIFVLAVVHVIFCATTMLLAGAQIRKWKHWEESIRTNLRAPVKEDATPAHQHLQFANEHAGGFSIKSMVVSCLSTFGFNSCIMEKVGYIISRLIIGVLIQVLCSYSTLPLYAIVTQMGSMFKRSMFEEHTHASLHGWAKGARKKIKDDHALLNVFGGKNKKNESSSDDQVQEMVAVSCEGSNIAKQHVALEEIVTSTTGECSNSGQPD</sequence>
<evidence type="ECO:0000256" key="1">
    <source>
        <dbReference type="ARBA" id="ARBA00004141"/>
    </source>
</evidence>
<dbReference type="GO" id="GO:0005516">
    <property type="term" value="F:calmodulin binding"/>
    <property type="evidence" value="ECO:0007669"/>
    <property type="project" value="UniProtKB-KW"/>
</dbReference>
<organism evidence="10 11">
    <name type="scientific">Acorus calamus</name>
    <name type="common">Sweet flag</name>
    <dbReference type="NCBI Taxonomy" id="4465"/>
    <lineage>
        <taxon>Eukaryota</taxon>
        <taxon>Viridiplantae</taxon>
        <taxon>Streptophyta</taxon>
        <taxon>Embryophyta</taxon>
        <taxon>Tracheophyta</taxon>
        <taxon>Spermatophyta</taxon>
        <taxon>Magnoliopsida</taxon>
        <taxon>Liliopsida</taxon>
        <taxon>Acoraceae</taxon>
        <taxon>Acorus</taxon>
    </lineage>
</organism>
<evidence type="ECO:0000256" key="3">
    <source>
        <dbReference type="ARBA" id="ARBA00022692"/>
    </source>
</evidence>
<dbReference type="AlphaFoldDB" id="A0AAV9EUZ2"/>
<feature type="transmembrane region" description="Helical" evidence="9">
    <location>
        <begin position="152"/>
        <end position="172"/>
    </location>
</feature>
<dbReference type="InterPro" id="IPR004326">
    <property type="entry name" value="Mlo"/>
</dbReference>
<evidence type="ECO:0000313" key="10">
    <source>
        <dbReference type="EMBL" id="KAK1317142.1"/>
    </source>
</evidence>
<gene>
    <name evidence="10" type="primary">MLO13</name>
    <name evidence="8" type="synonym">MLO</name>
    <name evidence="10" type="ORF">QJS10_CPA05g02169</name>
</gene>
<comment type="caution">
    <text evidence="10">The sequence shown here is derived from an EMBL/GenBank/DDBJ whole genome shotgun (WGS) entry which is preliminary data.</text>
</comment>
<evidence type="ECO:0000256" key="8">
    <source>
        <dbReference type="RuleBase" id="RU280816"/>
    </source>
</evidence>
<comment type="similarity">
    <text evidence="2 8">Belongs to the MLO family.</text>
</comment>
<evidence type="ECO:0000313" key="11">
    <source>
        <dbReference type="Proteomes" id="UP001180020"/>
    </source>
</evidence>
<evidence type="ECO:0000256" key="9">
    <source>
        <dbReference type="SAM" id="Phobius"/>
    </source>
</evidence>
<dbReference type="Proteomes" id="UP001180020">
    <property type="component" value="Unassembled WGS sequence"/>
</dbReference>